<keyword evidence="1" id="KW-0812">Transmembrane</keyword>
<keyword evidence="4" id="KW-1185">Reference proteome</keyword>
<reference evidence="3" key="1">
    <citation type="submission" date="2022-12" db="EMBL/GenBank/DDBJ databases">
        <title>Reference genome sequencing for broad-spectrum identification of bacterial and archaeal isolates by mass spectrometry.</title>
        <authorList>
            <person name="Sekiguchi Y."/>
            <person name="Tourlousse D.M."/>
        </authorList>
    </citation>
    <scope>NUCLEOTIDE SEQUENCE</scope>
    <source>
        <strain evidence="3">14</strain>
    </source>
</reference>
<keyword evidence="1" id="KW-1133">Transmembrane helix</keyword>
<dbReference type="AlphaFoldDB" id="A0A9W6CY82"/>
<dbReference type="EMBL" id="BSDP01000001">
    <property type="protein sequence ID" value="GLI28510.1"/>
    <property type="molecule type" value="Genomic_DNA"/>
</dbReference>
<dbReference type="Pfam" id="PF13400">
    <property type="entry name" value="Tad"/>
    <property type="match status" value="1"/>
</dbReference>
<name>A0A9W6CY82_9MICO</name>
<feature type="transmembrane region" description="Helical" evidence="1">
    <location>
        <begin position="17"/>
        <end position="42"/>
    </location>
</feature>
<protein>
    <recommendedName>
        <fullName evidence="2">Putative Flp pilus-assembly TadG-like N-terminal domain-containing protein</fullName>
    </recommendedName>
</protein>
<dbReference type="RefSeq" id="WP_281885950.1">
    <property type="nucleotide sequence ID" value="NZ_BSDP01000001.1"/>
</dbReference>
<dbReference type="Proteomes" id="UP001144396">
    <property type="component" value="Unassembled WGS sequence"/>
</dbReference>
<evidence type="ECO:0000313" key="4">
    <source>
        <dbReference type="Proteomes" id="UP001144396"/>
    </source>
</evidence>
<dbReference type="PROSITE" id="PS51257">
    <property type="entry name" value="PROKAR_LIPOPROTEIN"/>
    <property type="match status" value="1"/>
</dbReference>
<comment type="caution">
    <text evidence="3">The sequence shown here is derived from an EMBL/GenBank/DDBJ whole genome shotgun (WGS) entry which is preliminary data.</text>
</comment>
<evidence type="ECO:0000256" key="1">
    <source>
        <dbReference type="SAM" id="Phobius"/>
    </source>
</evidence>
<feature type="domain" description="Putative Flp pilus-assembly TadG-like N-terminal" evidence="2">
    <location>
        <begin position="14"/>
        <end position="59"/>
    </location>
</feature>
<dbReference type="InterPro" id="IPR028087">
    <property type="entry name" value="Tad_N"/>
</dbReference>
<gene>
    <name evidence="3" type="ORF">ARHIZOSPH14_27520</name>
</gene>
<organism evidence="3 4">
    <name type="scientific">Agromyces rhizosphaerae</name>
    <dbReference type="NCBI Taxonomy" id="88374"/>
    <lineage>
        <taxon>Bacteria</taxon>
        <taxon>Bacillati</taxon>
        <taxon>Actinomycetota</taxon>
        <taxon>Actinomycetes</taxon>
        <taxon>Micrococcales</taxon>
        <taxon>Microbacteriaceae</taxon>
        <taxon>Agromyces</taxon>
    </lineage>
</organism>
<evidence type="ECO:0000313" key="3">
    <source>
        <dbReference type="EMBL" id="GLI28510.1"/>
    </source>
</evidence>
<keyword evidence="1" id="KW-0472">Membrane</keyword>
<sequence>MRRLRAQLADDESGSTLLLTIGCCVLGLAVIIVTIGATSLYLERKRLFTIADGAALAGAEAFALADVRREGDRLVVDLAPADVSAAVAEHLAASVGVDSDVRVVHATSVDGRSATVTLGTVWRAPIVGEFLPAEVPIEVTSVARSVFSG</sequence>
<evidence type="ECO:0000259" key="2">
    <source>
        <dbReference type="Pfam" id="PF13400"/>
    </source>
</evidence>
<accession>A0A9W6CY82</accession>
<proteinExistence type="predicted"/>